<protein>
    <submittedName>
        <fullName evidence="1">TerB family tellurite resistance protein</fullName>
    </submittedName>
</protein>
<sequence>MRSYSQNSPEALARLVAMAILADGRLDNREVDWIKHNDTAALLGVDRDTLIQVLLDCCRDVINEAEQERVFLLEDHRLARLADDITDPALRRVALSAMLIIAKTDGSVSEGEQSLLRFLMSRWDIALEDLAAV</sequence>
<dbReference type="RefSeq" id="WP_169144544.1">
    <property type="nucleotide sequence ID" value="NZ_JABBGA010000002.1"/>
</dbReference>
<dbReference type="InterPro" id="IPR029024">
    <property type="entry name" value="TerB-like"/>
</dbReference>
<dbReference type="EMBL" id="JABBGA010000002">
    <property type="protein sequence ID" value="NML24906.1"/>
    <property type="molecule type" value="Genomic_DNA"/>
</dbReference>
<dbReference type="AlphaFoldDB" id="A0A848G1F1"/>
<comment type="caution">
    <text evidence="1">The sequence shown here is derived from an EMBL/GenBank/DDBJ whole genome shotgun (WGS) entry which is preliminary data.</text>
</comment>
<gene>
    <name evidence="1" type="ORF">HHL15_04090</name>
</gene>
<keyword evidence="2" id="KW-1185">Reference proteome</keyword>
<organism evidence="1 2">
    <name type="scientific">Zoogloea dura</name>
    <dbReference type="NCBI Taxonomy" id="2728840"/>
    <lineage>
        <taxon>Bacteria</taxon>
        <taxon>Pseudomonadati</taxon>
        <taxon>Pseudomonadota</taxon>
        <taxon>Betaproteobacteria</taxon>
        <taxon>Rhodocyclales</taxon>
        <taxon>Zoogloeaceae</taxon>
        <taxon>Zoogloea</taxon>
    </lineage>
</organism>
<accession>A0A848G1F1</accession>
<dbReference type="Gene3D" id="1.10.3680.10">
    <property type="entry name" value="TerB-like"/>
    <property type="match status" value="1"/>
</dbReference>
<reference evidence="1 2" key="1">
    <citation type="submission" date="2020-04" db="EMBL/GenBank/DDBJ databases">
        <title>Zoogloea sp. G-4-1-14 isolated from soil.</title>
        <authorList>
            <person name="Dahal R.H."/>
        </authorList>
    </citation>
    <scope>NUCLEOTIDE SEQUENCE [LARGE SCALE GENOMIC DNA]</scope>
    <source>
        <strain evidence="1 2">G-4-1-14</strain>
    </source>
</reference>
<dbReference type="CDD" id="cd07177">
    <property type="entry name" value="terB_like"/>
    <property type="match status" value="1"/>
</dbReference>
<name>A0A848G1F1_9RHOO</name>
<evidence type="ECO:0000313" key="2">
    <source>
        <dbReference type="Proteomes" id="UP000580043"/>
    </source>
</evidence>
<evidence type="ECO:0000313" key="1">
    <source>
        <dbReference type="EMBL" id="NML24906.1"/>
    </source>
</evidence>
<proteinExistence type="predicted"/>
<dbReference type="Proteomes" id="UP000580043">
    <property type="component" value="Unassembled WGS sequence"/>
</dbReference>
<dbReference type="SUPFAM" id="SSF158682">
    <property type="entry name" value="TerB-like"/>
    <property type="match status" value="1"/>
</dbReference>